<keyword evidence="5" id="KW-0547">Nucleotide-binding</keyword>
<evidence type="ECO:0000256" key="4">
    <source>
        <dbReference type="ARBA" id="ARBA00022598"/>
    </source>
</evidence>
<feature type="non-terminal residue" evidence="7">
    <location>
        <position position="162"/>
    </location>
</feature>
<gene>
    <name evidence="7" type="ORF">OBE_12757</name>
</gene>
<evidence type="ECO:0000256" key="1">
    <source>
        <dbReference type="ARBA" id="ARBA00004777"/>
    </source>
</evidence>
<name>K1SCH3_9ZZZZ</name>
<comment type="caution">
    <text evidence="7">The sequence shown here is derived from an EMBL/GenBank/DDBJ whole genome shotgun (WGS) entry which is preliminary data.</text>
</comment>
<dbReference type="InterPro" id="IPR020628">
    <property type="entry name" value="Formate_THF_ligase_CS"/>
</dbReference>
<comment type="pathway">
    <text evidence="1">One-carbon metabolism; tetrahydrofolate interconversion.</text>
</comment>
<keyword evidence="3" id="KW-0554">One-carbon metabolism</keyword>
<evidence type="ECO:0000313" key="7">
    <source>
        <dbReference type="EMBL" id="EKC53114.1"/>
    </source>
</evidence>
<dbReference type="InterPro" id="IPR027417">
    <property type="entry name" value="P-loop_NTPase"/>
</dbReference>
<dbReference type="GO" id="GO:0005524">
    <property type="term" value="F:ATP binding"/>
    <property type="evidence" value="ECO:0007669"/>
    <property type="project" value="UniProtKB-KW"/>
</dbReference>
<proteinExistence type="predicted"/>
<dbReference type="AlphaFoldDB" id="K1SCH3"/>
<sequence length="162" mass="17364">MLSDIEIAQNAKMLKIKDIAKELGIDEEELIPYGHYKAKISQECIDRLESKEDGKLILVTAINPTPAGEGKTTTSVGLAEGMYKIGKKAVLALREPSLGPVFGIKGGAAGGGYAQVVPMEDINLHFTGDMHAITSANNLLCALIDNHIQQGNVLGIDPRRIQ</sequence>
<protein>
    <recommendedName>
        <fullName evidence="2">formate--tetrahydrofolate ligase</fullName>
        <ecNumber evidence="2">6.3.4.3</ecNumber>
    </recommendedName>
</protein>
<dbReference type="GO" id="GO:0004329">
    <property type="term" value="F:formate-tetrahydrofolate ligase activity"/>
    <property type="evidence" value="ECO:0007669"/>
    <property type="project" value="UniProtKB-EC"/>
</dbReference>
<evidence type="ECO:0000256" key="5">
    <source>
        <dbReference type="ARBA" id="ARBA00022741"/>
    </source>
</evidence>
<keyword evidence="6" id="KW-0067">ATP-binding</keyword>
<evidence type="ECO:0000256" key="6">
    <source>
        <dbReference type="ARBA" id="ARBA00022840"/>
    </source>
</evidence>
<reference evidence="7" key="1">
    <citation type="journal article" date="2013" name="Environ. Microbiol.">
        <title>Microbiota from the distal guts of lean and obese adolescents exhibit partial functional redundancy besides clear differences in community structure.</title>
        <authorList>
            <person name="Ferrer M."/>
            <person name="Ruiz A."/>
            <person name="Lanza F."/>
            <person name="Haange S.B."/>
            <person name="Oberbach A."/>
            <person name="Till H."/>
            <person name="Bargiela R."/>
            <person name="Campoy C."/>
            <person name="Segura M.T."/>
            <person name="Richter M."/>
            <person name="von Bergen M."/>
            <person name="Seifert J."/>
            <person name="Suarez A."/>
        </authorList>
    </citation>
    <scope>NUCLEOTIDE SEQUENCE</scope>
</reference>
<dbReference type="Pfam" id="PF01268">
    <property type="entry name" value="FTHFS"/>
    <property type="match status" value="1"/>
</dbReference>
<organism evidence="7">
    <name type="scientific">human gut metagenome</name>
    <dbReference type="NCBI Taxonomy" id="408170"/>
    <lineage>
        <taxon>unclassified sequences</taxon>
        <taxon>metagenomes</taxon>
        <taxon>organismal metagenomes</taxon>
    </lineage>
</organism>
<dbReference type="PROSITE" id="PS00721">
    <property type="entry name" value="FTHFS_1"/>
    <property type="match status" value="1"/>
</dbReference>
<evidence type="ECO:0000256" key="2">
    <source>
        <dbReference type="ARBA" id="ARBA00012295"/>
    </source>
</evidence>
<dbReference type="GO" id="GO:0035999">
    <property type="term" value="P:tetrahydrofolate interconversion"/>
    <property type="evidence" value="ECO:0007669"/>
    <property type="project" value="UniProtKB-UniPathway"/>
</dbReference>
<dbReference type="InterPro" id="IPR000559">
    <property type="entry name" value="Formate_THF_ligase"/>
</dbReference>
<dbReference type="EC" id="6.3.4.3" evidence="2"/>
<keyword evidence="4 7" id="KW-0436">Ligase</keyword>
<evidence type="ECO:0000256" key="3">
    <source>
        <dbReference type="ARBA" id="ARBA00022563"/>
    </source>
</evidence>
<accession>K1SCH3</accession>
<dbReference type="EMBL" id="AJWZ01008799">
    <property type="protein sequence ID" value="EKC53114.1"/>
    <property type="molecule type" value="Genomic_DNA"/>
</dbReference>
<dbReference type="SUPFAM" id="SSF52540">
    <property type="entry name" value="P-loop containing nucleoside triphosphate hydrolases"/>
    <property type="match status" value="1"/>
</dbReference>
<dbReference type="Gene3D" id="3.40.50.300">
    <property type="entry name" value="P-loop containing nucleotide triphosphate hydrolases"/>
    <property type="match status" value="1"/>
</dbReference>
<dbReference type="UniPathway" id="UPA00193"/>